<accession>A0A158P8T6</accession>
<reference evidence="2" key="1">
    <citation type="submission" date="2012-09" db="EMBL/GenBank/DDBJ databases">
        <authorList>
            <person name="Martin A.A."/>
        </authorList>
    </citation>
    <scope>NUCLEOTIDE SEQUENCE</scope>
</reference>
<evidence type="ECO:0000256" key="1">
    <source>
        <dbReference type="SAM" id="MobiDB-lite"/>
    </source>
</evidence>
<feature type="compositionally biased region" description="Polar residues" evidence="1">
    <location>
        <begin position="29"/>
        <end position="46"/>
    </location>
</feature>
<dbReference type="Proteomes" id="UP000035642">
    <property type="component" value="Unassembled WGS sequence"/>
</dbReference>
<organism evidence="2 3">
    <name type="scientific">Angiostrongylus cantonensis</name>
    <name type="common">Rat lungworm</name>
    <dbReference type="NCBI Taxonomy" id="6313"/>
    <lineage>
        <taxon>Eukaryota</taxon>
        <taxon>Metazoa</taxon>
        <taxon>Ecdysozoa</taxon>
        <taxon>Nematoda</taxon>
        <taxon>Chromadorea</taxon>
        <taxon>Rhabditida</taxon>
        <taxon>Rhabditina</taxon>
        <taxon>Rhabditomorpha</taxon>
        <taxon>Strongyloidea</taxon>
        <taxon>Metastrongylidae</taxon>
        <taxon>Angiostrongylus</taxon>
    </lineage>
</organism>
<protein>
    <submittedName>
        <fullName evidence="3">BRICHOS domain-containing protein</fullName>
    </submittedName>
</protein>
<evidence type="ECO:0000313" key="3">
    <source>
        <dbReference type="WBParaSite" id="ACAC_0000742801-mRNA-1"/>
    </source>
</evidence>
<reference evidence="3" key="2">
    <citation type="submission" date="2016-04" db="UniProtKB">
        <authorList>
            <consortium name="WormBaseParasite"/>
        </authorList>
    </citation>
    <scope>IDENTIFICATION</scope>
</reference>
<proteinExistence type="predicted"/>
<dbReference type="WBParaSite" id="ACAC_0000742801-mRNA-1">
    <property type="protein sequence ID" value="ACAC_0000742801-mRNA-1"/>
    <property type="gene ID" value="ACAC_0000742801"/>
</dbReference>
<sequence length="324" mass="36000">MARLPFNFQSFDQEPRRSRHGPPPAYRSVSGSVTETDTWSDYSASSGLGKRRASWTNLVESDENLNKHKLNCYPKVRQINSAHPLPLKLAPPAPAGTLVPASATQSRAQSVATAPVAPPATSSHPFLKRNRLQEWKAACSRPCCSICLLLLALAIIAGIISAIVLTQVLKPPKTAQMSWLAPEMYRNGQNAPVRIEMKTDDDRIRLQMQGAIPFKGNYISYYDFKTNRVAVIDETLKGNGKSSTCFLLPLDLSNLRDADTMRYAIGNAARRSSQTQGWAESWQYLPSPLPMGTLQMFNPPIPECEGARWIQLEYVGNNQKSRRN</sequence>
<dbReference type="AlphaFoldDB" id="A0A158P8T6"/>
<keyword evidence="2" id="KW-1185">Reference proteome</keyword>
<evidence type="ECO:0000313" key="2">
    <source>
        <dbReference type="Proteomes" id="UP000035642"/>
    </source>
</evidence>
<name>A0A158P8T6_ANGCA</name>
<feature type="region of interest" description="Disordered" evidence="1">
    <location>
        <begin position="1"/>
        <end position="48"/>
    </location>
</feature>